<dbReference type="InterPro" id="IPR003806">
    <property type="entry name" value="ATP-grasp_PylC-type"/>
</dbReference>
<comment type="caution">
    <text evidence="5">The sequence shown here is derived from an EMBL/GenBank/DDBJ whole genome shotgun (WGS) entry which is preliminary data.</text>
</comment>
<dbReference type="PROSITE" id="PS50975">
    <property type="entry name" value="ATP_GRASP"/>
    <property type="match status" value="1"/>
</dbReference>
<reference evidence="5" key="1">
    <citation type="journal article" date="2015" name="Nature">
        <title>Complex archaea that bridge the gap between prokaryotes and eukaryotes.</title>
        <authorList>
            <person name="Spang A."/>
            <person name="Saw J.H."/>
            <person name="Jorgensen S.L."/>
            <person name="Zaremba-Niedzwiedzka K."/>
            <person name="Martijn J."/>
            <person name="Lind A.E."/>
            <person name="van Eijk R."/>
            <person name="Schleper C."/>
            <person name="Guy L."/>
            <person name="Ettema T.J."/>
        </authorList>
    </citation>
    <scope>NUCLEOTIDE SEQUENCE</scope>
</reference>
<dbReference type="PANTHER" id="PTHR43585">
    <property type="entry name" value="FUMIPYRROLE BIOSYNTHESIS PROTEIN C"/>
    <property type="match status" value="1"/>
</dbReference>
<dbReference type="AlphaFoldDB" id="A0A0F8WIS1"/>
<keyword evidence="3" id="KW-0067">ATP-binding</keyword>
<dbReference type="InterPro" id="IPR052032">
    <property type="entry name" value="ATP-dep_AA_Ligase"/>
</dbReference>
<accession>A0A0F8WIS1</accession>
<name>A0A0F8WIS1_9ZZZZ</name>
<dbReference type="Pfam" id="PF02655">
    <property type="entry name" value="ATP-grasp_3"/>
    <property type="match status" value="1"/>
</dbReference>
<sequence length="338" mass="37405">RHLAHHFVQASCYHVDPVLSALQDFGKRINGVICAGTDAPHVMAAIGDEYAVVSPTPDTALLSTDKFAQAEALFAARVNVPSFDGELYRVAASHPPPWVIKPVDSRGARGVFRVQGVEDPWDRWREIAKAESPTGRAMIQKWIDGQQISSESLVQNGEILWTAFADRNYDRLEEFAPYVIEDGCDMPSEIASYHENDWEQKARAELQKCVDALTLENGVLKGDLVWDGHDIWVIEVATRLSGGRMCSDITPVVFGVDFVGMAIRIALGDYIWPGEISPYLQRHCSQRFLFPVKPQAHPDRGPHVIAAGVTRQEAQNNAAKQLKLLDASVAMGVREPVL</sequence>
<dbReference type="GO" id="GO:0016874">
    <property type="term" value="F:ligase activity"/>
    <property type="evidence" value="ECO:0007669"/>
    <property type="project" value="UniProtKB-KW"/>
</dbReference>
<keyword evidence="1" id="KW-0436">Ligase</keyword>
<dbReference type="SUPFAM" id="SSF56059">
    <property type="entry name" value="Glutathione synthetase ATP-binding domain-like"/>
    <property type="match status" value="1"/>
</dbReference>
<dbReference type="GO" id="GO:0046872">
    <property type="term" value="F:metal ion binding"/>
    <property type="evidence" value="ECO:0007669"/>
    <property type="project" value="InterPro"/>
</dbReference>
<evidence type="ECO:0000313" key="5">
    <source>
        <dbReference type="EMBL" id="KKK56772.1"/>
    </source>
</evidence>
<feature type="domain" description="ATP-grasp" evidence="4">
    <location>
        <begin position="65"/>
        <end position="267"/>
    </location>
</feature>
<organism evidence="5">
    <name type="scientific">marine sediment metagenome</name>
    <dbReference type="NCBI Taxonomy" id="412755"/>
    <lineage>
        <taxon>unclassified sequences</taxon>
        <taxon>metagenomes</taxon>
        <taxon>ecological metagenomes</taxon>
    </lineage>
</organism>
<dbReference type="EMBL" id="LAZR01064823">
    <property type="protein sequence ID" value="KKK56772.1"/>
    <property type="molecule type" value="Genomic_DNA"/>
</dbReference>
<dbReference type="Gene3D" id="3.30.470.20">
    <property type="entry name" value="ATP-grasp fold, B domain"/>
    <property type="match status" value="1"/>
</dbReference>
<dbReference type="GO" id="GO:0005524">
    <property type="term" value="F:ATP binding"/>
    <property type="evidence" value="ECO:0007669"/>
    <property type="project" value="UniProtKB-KW"/>
</dbReference>
<protein>
    <recommendedName>
        <fullName evidence="4">ATP-grasp domain-containing protein</fullName>
    </recommendedName>
</protein>
<proteinExistence type="predicted"/>
<gene>
    <name evidence="5" type="ORF">LCGC14_3061180</name>
</gene>
<evidence type="ECO:0000256" key="3">
    <source>
        <dbReference type="ARBA" id="ARBA00022840"/>
    </source>
</evidence>
<evidence type="ECO:0000256" key="1">
    <source>
        <dbReference type="ARBA" id="ARBA00022598"/>
    </source>
</evidence>
<evidence type="ECO:0000256" key="2">
    <source>
        <dbReference type="ARBA" id="ARBA00022741"/>
    </source>
</evidence>
<evidence type="ECO:0000259" key="4">
    <source>
        <dbReference type="PROSITE" id="PS50975"/>
    </source>
</evidence>
<dbReference type="InterPro" id="IPR011761">
    <property type="entry name" value="ATP-grasp"/>
</dbReference>
<feature type="non-terminal residue" evidence="5">
    <location>
        <position position="1"/>
    </location>
</feature>
<dbReference type="PANTHER" id="PTHR43585:SF2">
    <property type="entry name" value="ATP-GRASP ENZYME FSQD"/>
    <property type="match status" value="1"/>
</dbReference>
<keyword evidence="2" id="KW-0547">Nucleotide-binding</keyword>